<name>A0A7Z2T3E0_9VIBR</name>
<sequence length="342" mass="38200">MSTIQTIGVDLAKNVFSIHGVDAYGKCVLRKTVKRNKMLDTFANLPPCVIGMEACSGAHYWARELTKLGHSPKIMAAKFVIPYRQNEKNDANDAEAICEAVSRPKTRFVSIKDEEQQAVLCLHRIRHSLIKNRTATINQLRGLLSEFGVIVPKGRYSLQKAVPDILEDANNGIPFLARELLNDLIANIKKLNEEILRYDRKIYQLSKEMKQASKLLAVPGVGEHTATAIIATVNDGKQFASSRQFAAWIGLVPKQYSTGGQTNLGHITKRGEKHIRTLLVHGARAVIAQCKTKTDSTSLWLQRLVERRGYKRAAVALAAKNARIIWALLTTENEYKANYVNQ</sequence>
<evidence type="ECO:0000259" key="3">
    <source>
        <dbReference type="Pfam" id="PF02371"/>
    </source>
</evidence>
<dbReference type="Pfam" id="PF01548">
    <property type="entry name" value="DEDD_Tnp_IS110"/>
    <property type="match status" value="1"/>
</dbReference>
<dbReference type="Proteomes" id="UP000464262">
    <property type="component" value="Chromosome 1"/>
</dbReference>
<accession>A0A7Z2T3E0</accession>
<dbReference type="NCBIfam" id="NF033542">
    <property type="entry name" value="transpos_IS110"/>
    <property type="match status" value="1"/>
</dbReference>
<dbReference type="RefSeq" id="WP_164648413.1">
    <property type="nucleotide sequence ID" value="NZ_CP047475.1"/>
</dbReference>
<evidence type="ECO:0000256" key="1">
    <source>
        <dbReference type="SAM" id="Coils"/>
    </source>
</evidence>
<organism evidence="4 5">
    <name type="scientific">Vibrio astriarenae</name>
    <dbReference type="NCBI Taxonomy" id="1481923"/>
    <lineage>
        <taxon>Bacteria</taxon>
        <taxon>Pseudomonadati</taxon>
        <taxon>Pseudomonadota</taxon>
        <taxon>Gammaproteobacteria</taxon>
        <taxon>Vibrionales</taxon>
        <taxon>Vibrionaceae</taxon>
        <taxon>Vibrio</taxon>
    </lineage>
</organism>
<dbReference type="GO" id="GO:0006313">
    <property type="term" value="P:DNA transposition"/>
    <property type="evidence" value="ECO:0007669"/>
    <property type="project" value="InterPro"/>
</dbReference>
<dbReference type="GO" id="GO:0003677">
    <property type="term" value="F:DNA binding"/>
    <property type="evidence" value="ECO:0007669"/>
    <property type="project" value="InterPro"/>
</dbReference>
<dbReference type="InterPro" id="IPR003346">
    <property type="entry name" value="Transposase_20"/>
</dbReference>
<proteinExistence type="predicted"/>
<evidence type="ECO:0000259" key="2">
    <source>
        <dbReference type="Pfam" id="PF01548"/>
    </source>
</evidence>
<dbReference type="InterPro" id="IPR002525">
    <property type="entry name" value="Transp_IS110-like_N"/>
</dbReference>
<feature type="domain" description="Transposase IS116/IS110/IS902 C-terminal" evidence="3">
    <location>
        <begin position="213"/>
        <end position="292"/>
    </location>
</feature>
<reference evidence="4 5" key="1">
    <citation type="submission" date="2020-01" db="EMBL/GenBank/DDBJ databases">
        <title>Whole genome and functional gene identification of agarase of Vibrio HN897.</title>
        <authorList>
            <person name="Liu Y."/>
            <person name="Zhao Z."/>
        </authorList>
    </citation>
    <scope>NUCLEOTIDE SEQUENCE [LARGE SCALE GENOMIC DNA]</scope>
    <source>
        <strain evidence="4 5">HN897</strain>
    </source>
</reference>
<keyword evidence="5" id="KW-1185">Reference proteome</keyword>
<dbReference type="InterPro" id="IPR047650">
    <property type="entry name" value="Transpos_IS110"/>
</dbReference>
<gene>
    <name evidence="4" type="ORF">GT360_08305</name>
</gene>
<dbReference type="PANTHER" id="PTHR33055:SF3">
    <property type="entry name" value="PUTATIVE TRANSPOSASE FOR IS117-RELATED"/>
    <property type="match status" value="1"/>
</dbReference>
<dbReference type="EMBL" id="CP047475">
    <property type="protein sequence ID" value="QIA63520.1"/>
    <property type="molecule type" value="Genomic_DNA"/>
</dbReference>
<evidence type="ECO:0000313" key="4">
    <source>
        <dbReference type="EMBL" id="QIA63520.1"/>
    </source>
</evidence>
<dbReference type="PANTHER" id="PTHR33055">
    <property type="entry name" value="TRANSPOSASE FOR INSERTION SEQUENCE ELEMENT IS1111A"/>
    <property type="match status" value="1"/>
</dbReference>
<dbReference type="Pfam" id="PF02371">
    <property type="entry name" value="Transposase_20"/>
    <property type="match status" value="1"/>
</dbReference>
<feature type="coiled-coil region" evidence="1">
    <location>
        <begin position="181"/>
        <end position="208"/>
    </location>
</feature>
<feature type="domain" description="Transposase IS110-like N-terminal" evidence="2">
    <location>
        <begin position="7"/>
        <end position="147"/>
    </location>
</feature>
<dbReference type="KEGG" id="vas:GT360_08305"/>
<keyword evidence="1" id="KW-0175">Coiled coil</keyword>
<evidence type="ECO:0000313" key="5">
    <source>
        <dbReference type="Proteomes" id="UP000464262"/>
    </source>
</evidence>
<dbReference type="GO" id="GO:0004803">
    <property type="term" value="F:transposase activity"/>
    <property type="evidence" value="ECO:0007669"/>
    <property type="project" value="InterPro"/>
</dbReference>
<dbReference type="AlphaFoldDB" id="A0A7Z2T3E0"/>
<protein>
    <submittedName>
        <fullName evidence="4">IS110 family transposase</fullName>
    </submittedName>
</protein>